<evidence type="ECO:0000259" key="1">
    <source>
        <dbReference type="Pfam" id="PF07238"/>
    </source>
</evidence>
<accession>A0A7W6AI52</accession>
<dbReference type="InterPro" id="IPR009875">
    <property type="entry name" value="PilZ_domain"/>
</dbReference>
<dbReference type="Gene3D" id="2.40.10.220">
    <property type="entry name" value="predicted glycosyltransferase like domains"/>
    <property type="match status" value="1"/>
</dbReference>
<reference evidence="2" key="1">
    <citation type="journal article" date="2014" name="Int. J. Syst. Evol. Microbiol.">
        <title>Complete genome of a new Firmicutes species belonging to the dominant human colonic microbiota ('Ruminococcus bicirculans') reveals two chromosomes and a selective capacity to utilize plant glucans.</title>
        <authorList>
            <consortium name="NISC Comparative Sequencing Program"/>
            <person name="Wegmann U."/>
            <person name="Louis P."/>
            <person name="Goesmann A."/>
            <person name="Henrissat B."/>
            <person name="Duncan S.H."/>
            <person name="Flint H.J."/>
        </authorList>
    </citation>
    <scope>NUCLEOTIDE SEQUENCE</scope>
    <source>
        <strain evidence="2">NBRC 107710</strain>
    </source>
</reference>
<dbReference type="GO" id="GO:0035438">
    <property type="term" value="F:cyclic-di-GMP binding"/>
    <property type="evidence" value="ECO:0007669"/>
    <property type="project" value="InterPro"/>
</dbReference>
<keyword evidence="5" id="KW-1185">Reference proteome</keyword>
<proteinExistence type="predicted"/>
<dbReference type="AlphaFoldDB" id="A0A7W6AI52"/>
<reference evidence="2" key="4">
    <citation type="submission" date="2023-01" db="EMBL/GenBank/DDBJ databases">
        <title>Draft genome sequence of Methylobacterium brachythecii strain NBRC 107710.</title>
        <authorList>
            <person name="Sun Q."/>
            <person name="Mori K."/>
        </authorList>
    </citation>
    <scope>NUCLEOTIDE SEQUENCE</scope>
    <source>
        <strain evidence="2">NBRC 107710</strain>
    </source>
</reference>
<name>A0A7W6AI52_9HYPH</name>
<dbReference type="EMBL" id="JACIDN010000002">
    <property type="protein sequence ID" value="MBB3901845.1"/>
    <property type="molecule type" value="Genomic_DNA"/>
</dbReference>
<dbReference type="EMBL" id="BSPG01000004">
    <property type="protein sequence ID" value="GLS43224.1"/>
    <property type="molecule type" value="Genomic_DNA"/>
</dbReference>
<reference evidence="5" key="2">
    <citation type="journal article" date="2019" name="Int. J. Syst. Evol. Microbiol.">
        <title>The Global Catalogue of Microorganisms (GCM) 10K type strain sequencing project: providing services to taxonomists for standard genome sequencing and annotation.</title>
        <authorList>
            <consortium name="The Broad Institute Genomics Platform"/>
            <consortium name="The Broad Institute Genome Sequencing Center for Infectious Disease"/>
            <person name="Wu L."/>
            <person name="Ma J."/>
        </authorList>
    </citation>
    <scope>NUCLEOTIDE SEQUENCE [LARGE SCALE GENOMIC DNA]</scope>
    <source>
        <strain evidence="5">NBRC 107710</strain>
    </source>
</reference>
<reference evidence="3 4" key="3">
    <citation type="submission" date="2020-08" db="EMBL/GenBank/DDBJ databases">
        <title>Genomic Encyclopedia of Type Strains, Phase IV (KMG-IV): sequencing the most valuable type-strain genomes for metagenomic binning, comparative biology and taxonomic classification.</title>
        <authorList>
            <person name="Goeker M."/>
        </authorList>
    </citation>
    <scope>NUCLEOTIDE SEQUENCE [LARGE SCALE GENOMIC DNA]</scope>
    <source>
        <strain evidence="3 4">DSM 24105</strain>
    </source>
</reference>
<evidence type="ECO:0000313" key="5">
    <source>
        <dbReference type="Proteomes" id="UP001156881"/>
    </source>
</evidence>
<feature type="domain" description="PilZ" evidence="1">
    <location>
        <begin position="3"/>
        <end position="88"/>
    </location>
</feature>
<protein>
    <recommendedName>
        <fullName evidence="1">PilZ domain-containing protein</fullName>
    </recommendedName>
</protein>
<dbReference type="Proteomes" id="UP000517759">
    <property type="component" value="Unassembled WGS sequence"/>
</dbReference>
<gene>
    <name evidence="2" type="ORF">GCM10007884_12090</name>
    <name evidence="3" type="ORF">GGR33_001331</name>
</gene>
<evidence type="ECO:0000313" key="2">
    <source>
        <dbReference type="EMBL" id="GLS43224.1"/>
    </source>
</evidence>
<sequence length="112" mass="12709">MSERRQAPRGRVYLGGRIVHRRIYSDTSCLLRDLSSGGARLRVSGAVPLPERFDLVVDRHETTQLVELVWRRGDEAGVRFAQPNGEERTEAAPSAARIAMAFERRNGDRRLH</sequence>
<comment type="caution">
    <text evidence="3">The sequence shown here is derived from an EMBL/GenBank/DDBJ whole genome shotgun (WGS) entry which is preliminary data.</text>
</comment>
<organism evidence="3 4">
    <name type="scientific">Methylobacterium brachythecii</name>
    <dbReference type="NCBI Taxonomy" id="1176177"/>
    <lineage>
        <taxon>Bacteria</taxon>
        <taxon>Pseudomonadati</taxon>
        <taxon>Pseudomonadota</taxon>
        <taxon>Alphaproteobacteria</taxon>
        <taxon>Hyphomicrobiales</taxon>
        <taxon>Methylobacteriaceae</taxon>
        <taxon>Methylobacterium</taxon>
    </lineage>
</organism>
<dbReference type="RefSeq" id="WP_183503087.1">
    <property type="nucleotide sequence ID" value="NZ_BSPG01000004.1"/>
</dbReference>
<evidence type="ECO:0000313" key="4">
    <source>
        <dbReference type="Proteomes" id="UP000517759"/>
    </source>
</evidence>
<dbReference type="SUPFAM" id="SSF141371">
    <property type="entry name" value="PilZ domain-like"/>
    <property type="match status" value="1"/>
</dbReference>
<evidence type="ECO:0000313" key="3">
    <source>
        <dbReference type="EMBL" id="MBB3901845.1"/>
    </source>
</evidence>
<dbReference type="Pfam" id="PF07238">
    <property type="entry name" value="PilZ"/>
    <property type="match status" value="1"/>
</dbReference>
<dbReference type="Proteomes" id="UP001156881">
    <property type="component" value="Unassembled WGS sequence"/>
</dbReference>